<dbReference type="NCBIfam" id="TIGR01188">
    <property type="entry name" value="drrA"/>
    <property type="match status" value="1"/>
</dbReference>
<dbReference type="GO" id="GO:0043215">
    <property type="term" value="P:daunorubicin transport"/>
    <property type="evidence" value="ECO:0007669"/>
    <property type="project" value="InterPro"/>
</dbReference>
<dbReference type="GO" id="GO:0016887">
    <property type="term" value="F:ATP hydrolysis activity"/>
    <property type="evidence" value="ECO:0007669"/>
    <property type="project" value="InterPro"/>
</dbReference>
<gene>
    <name evidence="11" type="ORF">HLA99_07530</name>
</gene>
<evidence type="ECO:0000256" key="4">
    <source>
        <dbReference type="ARBA" id="ARBA00022741"/>
    </source>
</evidence>
<keyword evidence="6" id="KW-1278">Translocase</keyword>
<dbReference type="FunFam" id="3.40.50.300:FF:000589">
    <property type="entry name" value="ABC transporter, ATP-binding subunit"/>
    <property type="match status" value="1"/>
</dbReference>
<evidence type="ECO:0000256" key="9">
    <source>
        <dbReference type="ARBA" id="ARBA00049985"/>
    </source>
</evidence>
<keyword evidence="8" id="KW-0046">Antibiotic resistance</keyword>
<evidence type="ECO:0000256" key="1">
    <source>
        <dbReference type="ARBA" id="ARBA00004413"/>
    </source>
</evidence>
<dbReference type="SMART" id="SM00382">
    <property type="entry name" value="AAA"/>
    <property type="match status" value="1"/>
</dbReference>
<keyword evidence="3" id="KW-1003">Cell membrane</keyword>
<evidence type="ECO:0000256" key="6">
    <source>
        <dbReference type="ARBA" id="ARBA00022967"/>
    </source>
</evidence>
<dbReference type="AlphaFoldDB" id="A0A7Y2LZJ5"/>
<dbReference type="Pfam" id="PF00005">
    <property type="entry name" value="ABC_tran"/>
    <property type="match status" value="1"/>
</dbReference>
<evidence type="ECO:0000256" key="5">
    <source>
        <dbReference type="ARBA" id="ARBA00022840"/>
    </source>
</evidence>
<keyword evidence="4" id="KW-0547">Nucleotide-binding</keyword>
<dbReference type="SUPFAM" id="SSF52540">
    <property type="entry name" value="P-loop containing nucleoside triphosphate hydrolases"/>
    <property type="match status" value="1"/>
</dbReference>
<comment type="caution">
    <text evidence="11">The sequence shown here is derived from an EMBL/GenBank/DDBJ whole genome shotgun (WGS) entry which is preliminary data.</text>
</comment>
<dbReference type="PANTHER" id="PTHR42711:SF19">
    <property type="entry name" value="DOXORUBICIN RESISTANCE ATP-BINDING PROTEIN DRRA"/>
    <property type="match status" value="1"/>
</dbReference>
<keyword evidence="5 11" id="KW-0067">ATP-binding</keyword>
<organism evidence="11 12">
    <name type="scientific">Microbacterium ulmi</name>
    <dbReference type="NCBI Taxonomy" id="179095"/>
    <lineage>
        <taxon>Bacteria</taxon>
        <taxon>Bacillati</taxon>
        <taxon>Actinomycetota</taxon>
        <taxon>Actinomycetes</taxon>
        <taxon>Micrococcales</taxon>
        <taxon>Microbacteriaceae</taxon>
        <taxon>Microbacterium</taxon>
    </lineage>
</organism>
<dbReference type="InterPro" id="IPR050763">
    <property type="entry name" value="ABC_transporter_ATP-binding"/>
</dbReference>
<dbReference type="InterPro" id="IPR003593">
    <property type="entry name" value="AAA+_ATPase"/>
</dbReference>
<dbReference type="GO" id="GO:0005524">
    <property type="term" value="F:ATP binding"/>
    <property type="evidence" value="ECO:0007669"/>
    <property type="project" value="UniProtKB-KW"/>
</dbReference>
<dbReference type="InterPro" id="IPR017871">
    <property type="entry name" value="ABC_transporter-like_CS"/>
</dbReference>
<dbReference type="InterPro" id="IPR005894">
    <property type="entry name" value="DrrA"/>
</dbReference>
<evidence type="ECO:0000313" key="11">
    <source>
        <dbReference type="EMBL" id="NNH03695.1"/>
    </source>
</evidence>
<proteinExistence type="inferred from homology"/>
<dbReference type="Proteomes" id="UP000543598">
    <property type="component" value="Unassembled WGS sequence"/>
</dbReference>
<evidence type="ECO:0000256" key="7">
    <source>
        <dbReference type="ARBA" id="ARBA00023136"/>
    </source>
</evidence>
<feature type="domain" description="ABC transporter" evidence="10">
    <location>
        <begin position="13"/>
        <end position="243"/>
    </location>
</feature>
<comment type="subcellular location">
    <subcellularLocation>
        <location evidence="1">Cell membrane</location>
        <topology evidence="1">Peripheral membrane protein</topology>
        <orientation evidence="1">Cytoplasmic side</orientation>
    </subcellularLocation>
</comment>
<dbReference type="Pfam" id="PF13732">
    <property type="entry name" value="DrrA1-3_C"/>
    <property type="match status" value="1"/>
</dbReference>
<dbReference type="RefSeq" id="WP_167036144.1">
    <property type="nucleotide sequence ID" value="NZ_BAAANA010000001.1"/>
</dbReference>
<comment type="similarity">
    <text evidence="9">Belongs to the ABC transporter superfamily. Drug exporter-1 (DrugE1) (TC 3.A.1.105) family.</text>
</comment>
<reference evidence="11 12" key="1">
    <citation type="submission" date="2020-05" db="EMBL/GenBank/DDBJ databases">
        <title>MicrobeNet Type strains.</title>
        <authorList>
            <person name="Nicholson A.C."/>
        </authorList>
    </citation>
    <scope>NUCLEOTIDE SEQUENCE [LARGE SCALE GENOMIC DNA]</scope>
    <source>
        <strain evidence="11 12">JCM 14282</strain>
    </source>
</reference>
<dbReference type="PANTHER" id="PTHR42711">
    <property type="entry name" value="ABC TRANSPORTER ATP-BINDING PROTEIN"/>
    <property type="match status" value="1"/>
</dbReference>
<dbReference type="PROSITE" id="PS00211">
    <property type="entry name" value="ABC_TRANSPORTER_1"/>
    <property type="match status" value="1"/>
</dbReference>
<evidence type="ECO:0000256" key="3">
    <source>
        <dbReference type="ARBA" id="ARBA00022475"/>
    </source>
</evidence>
<dbReference type="GO" id="GO:0046677">
    <property type="term" value="P:response to antibiotic"/>
    <property type="evidence" value="ECO:0007669"/>
    <property type="project" value="UniProtKB-KW"/>
</dbReference>
<dbReference type="GO" id="GO:0005886">
    <property type="term" value="C:plasma membrane"/>
    <property type="evidence" value="ECO:0007669"/>
    <property type="project" value="UniProtKB-SubCell"/>
</dbReference>
<protein>
    <submittedName>
        <fullName evidence="11">ATP-binding cassette domain-containing protein</fullName>
    </submittedName>
</protein>
<dbReference type="InterPro" id="IPR027417">
    <property type="entry name" value="P-loop_NTPase"/>
</dbReference>
<dbReference type="PROSITE" id="PS50893">
    <property type="entry name" value="ABC_TRANSPORTER_2"/>
    <property type="match status" value="1"/>
</dbReference>
<evidence type="ECO:0000313" key="12">
    <source>
        <dbReference type="Proteomes" id="UP000543598"/>
    </source>
</evidence>
<dbReference type="EMBL" id="JABEMB010000008">
    <property type="protein sequence ID" value="NNH03695.1"/>
    <property type="molecule type" value="Genomic_DNA"/>
</dbReference>
<name>A0A7Y2LZJ5_9MICO</name>
<keyword evidence="12" id="KW-1185">Reference proteome</keyword>
<accession>A0A7Y2LZJ5</accession>
<keyword evidence="7" id="KW-0472">Membrane</keyword>
<keyword evidence="2" id="KW-0813">Transport</keyword>
<evidence type="ECO:0000259" key="10">
    <source>
        <dbReference type="PROSITE" id="PS50893"/>
    </source>
</evidence>
<evidence type="ECO:0000256" key="2">
    <source>
        <dbReference type="ARBA" id="ARBA00022448"/>
    </source>
</evidence>
<dbReference type="InterPro" id="IPR025302">
    <property type="entry name" value="DrrA1/2-like_C"/>
</dbReference>
<sequence>MTSSTRASRVPAVRAEGLVKSFGDNRAVDGVDLTVEAGTVYGVLGPNGAGKTTTISMLATLLKPDAGRAEIFGYDVVRQSQIVRQLIGLTGQFASVDERLSATENLVIFARLLGLSRADARRKSTELLEEFGLTEAASRPLAKFSGGMRRRLDLAASLIAQPPLIFLDEPTTGLDPRTRGQMWDTIRRLVSTGSTVLLTTQYLDEADQLADRIAVIDRGQVVAEGTALELKASVGQASLILRLQPGSDLDDAQRVIGRVLDVPAIVSPEAARLTVPMSDPDRVTDLLVAFRDAGVHLSEFSVQQPTLDEVFLTLTGKGVEADTAPDDARELEGARA</sequence>
<dbReference type="InterPro" id="IPR003439">
    <property type="entry name" value="ABC_transporter-like_ATP-bd"/>
</dbReference>
<dbReference type="Gene3D" id="3.40.50.300">
    <property type="entry name" value="P-loop containing nucleotide triphosphate hydrolases"/>
    <property type="match status" value="1"/>
</dbReference>
<dbReference type="GO" id="GO:1900753">
    <property type="term" value="P:doxorubicin transport"/>
    <property type="evidence" value="ECO:0007669"/>
    <property type="project" value="InterPro"/>
</dbReference>
<evidence type="ECO:0000256" key="8">
    <source>
        <dbReference type="ARBA" id="ARBA00023251"/>
    </source>
</evidence>